<dbReference type="FunFam" id="1.10.10.10:FF:000003">
    <property type="entry name" value="Paired box protein Pax-6"/>
    <property type="match status" value="1"/>
</dbReference>
<reference evidence="14 15" key="1">
    <citation type="journal article" date="2018" name="Nat. Ecol. Evol.">
        <title>Shark genomes provide insights into elasmobranch evolution and the origin of vertebrates.</title>
        <authorList>
            <person name="Hara Y"/>
            <person name="Yamaguchi K"/>
            <person name="Onimaru K"/>
            <person name="Kadota M"/>
            <person name="Koyanagi M"/>
            <person name="Keeley SD"/>
            <person name="Tatsumi K"/>
            <person name="Tanaka K"/>
            <person name="Motone F"/>
            <person name="Kageyama Y"/>
            <person name="Nozu R"/>
            <person name="Adachi N"/>
            <person name="Nishimura O"/>
            <person name="Nakagawa R"/>
            <person name="Tanegashima C"/>
            <person name="Kiyatake I"/>
            <person name="Matsumoto R"/>
            <person name="Murakumo K"/>
            <person name="Nishida K"/>
            <person name="Terakita A"/>
            <person name="Kuratani S"/>
            <person name="Sato K"/>
            <person name="Hyodo S Kuraku.S."/>
        </authorList>
    </citation>
    <scope>NUCLEOTIDE SEQUENCE [LARGE SCALE GENOMIC DNA]</scope>
</reference>
<dbReference type="AlphaFoldDB" id="A0A401NVK7"/>
<dbReference type="Gene3D" id="1.10.10.60">
    <property type="entry name" value="Homeodomain-like"/>
    <property type="match status" value="1"/>
</dbReference>
<evidence type="ECO:0008006" key="16">
    <source>
        <dbReference type="Google" id="ProtNLM"/>
    </source>
</evidence>
<proteinExistence type="inferred from homology"/>
<keyword evidence="7 10" id="KW-0371">Homeobox</keyword>
<dbReference type="InterPro" id="IPR036388">
    <property type="entry name" value="WH-like_DNA-bd_sf"/>
</dbReference>
<evidence type="ECO:0000256" key="2">
    <source>
        <dbReference type="ARBA" id="ARBA00005733"/>
    </source>
</evidence>
<keyword evidence="3" id="KW-0217">Developmental protein</keyword>
<dbReference type="InterPro" id="IPR017970">
    <property type="entry name" value="Homeobox_CS"/>
</dbReference>
<name>A0A401NVK7_SCYTO</name>
<dbReference type="Proteomes" id="UP000288216">
    <property type="component" value="Unassembled WGS sequence"/>
</dbReference>
<evidence type="ECO:0000313" key="14">
    <source>
        <dbReference type="EMBL" id="GCB64884.1"/>
    </source>
</evidence>
<dbReference type="PANTHER" id="PTHR45636:SF41">
    <property type="entry name" value="PAIRED BOX PROTEIN PAX-6-RELATED"/>
    <property type="match status" value="1"/>
</dbReference>
<comment type="similarity">
    <text evidence="2">Belongs to the paired homeobox family.</text>
</comment>
<comment type="subcellular location">
    <subcellularLocation>
        <location evidence="1 10 11">Nucleus</location>
    </subcellularLocation>
</comment>
<gene>
    <name evidence="14" type="ORF">scyTo_0000340</name>
</gene>
<dbReference type="InterPro" id="IPR001523">
    <property type="entry name" value="Paired_dom"/>
</dbReference>
<evidence type="ECO:0000256" key="1">
    <source>
        <dbReference type="ARBA" id="ARBA00004123"/>
    </source>
</evidence>
<accession>A0A401NVK7</accession>
<dbReference type="SMART" id="SM00389">
    <property type="entry name" value="HOX"/>
    <property type="match status" value="1"/>
</dbReference>
<evidence type="ECO:0000256" key="9">
    <source>
        <dbReference type="ARBA" id="ARBA00023242"/>
    </source>
</evidence>
<keyword evidence="6 10" id="KW-0238">DNA-binding</keyword>
<evidence type="ECO:0000256" key="6">
    <source>
        <dbReference type="ARBA" id="ARBA00023125"/>
    </source>
</evidence>
<dbReference type="OrthoDB" id="3225452at2759"/>
<keyword evidence="5" id="KW-0805">Transcription regulation</keyword>
<dbReference type="PANTHER" id="PTHR45636">
    <property type="entry name" value="PAIRED BOX PROTEIN PAX-6-RELATED-RELATED"/>
    <property type="match status" value="1"/>
</dbReference>
<evidence type="ECO:0000256" key="7">
    <source>
        <dbReference type="ARBA" id="ARBA00023155"/>
    </source>
</evidence>
<keyword evidence="8" id="KW-0804">Transcription</keyword>
<evidence type="ECO:0000256" key="10">
    <source>
        <dbReference type="PROSITE-ProRule" id="PRU00108"/>
    </source>
</evidence>
<evidence type="ECO:0000256" key="3">
    <source>
        <dbReference type="ARBA" id="ARBA00022473"/>
    </source>
</evidence>
<dbReference type="PROSITE" id="PS51057">
    <property type="entry name" value="PAIRED_2"/>
    <property type="match status" value="1"/>
</dbReference>
<evidence type="ECO:0000256" key="4">
    <source>
        <dbReference type="ARBA" id="ARBA00022724"/>
    </source>
</evidence>
<keyword evidence="15" id="KW-1185">Reference proteome</keyword>
<dbReference type="STRING" id="75743.A0A401NVK7"/>
<evidence type="ECO:0000259" key="13">
    <source>
        <dbReference type="PROSITE" id="PS51057"/>
    </source>
</evidence>
<sequence length="434" mass="48670">MKNRNYYLNRTNKTLIQWLLPAFKGELSVGKTTDPRKQLGKSGVHPPENMSYKGVGCVNQLGGVFVNGRPLPTCKRKRIIEMATGGIRACDISRILQVSNGCVSKILGRFYQTGSVGPKAIGGSKPRLSTPEVVAKITQFKWNNPSMFAWEIRGKLLSEGVCTRDKIPSVSSINRVLRNLHPDLQISASVNTTRNQWTGDFAERDTNETLTNLPSDFVEDVRPNCQQRNRTVYTQGQAEELEKEFRRSQYPDVFAREKLASKISLPEARIRVWFSNRRAKWRREEKAKSRSGFLNGSTCGLMLNQLQASPHGFPTYHPSPMIDSMSLQPHQPQTVQTNHVFLIPETLKPHGYDLCRVAESRLRMNPTTEAWKMHGFDLYRTLESPPCLGPGPTFTSDMSNGRAVIGSRETSGAAELLGATGELDYKCLKRTIGL</sequence>
<dbReference type="PROSITE" id="PS50071">
    <property type="entry name" value="HOMEOBOX_2"/>
    <property type="match status" value="1"/>
</dbReference>
<dbReference type="GO" id="GO:0005634">
    <property type="term" value="C:nucleus"/>
    <property type="evidence" value="ECO:0007669"/>
    <property type="project" value="UniProtKB-SubCell"/>
</dbReference>
<feature type="domain" description="Homeobox" evidence="12">
    <location>
        <begin position="224"/>
        <end position="284"/>
    </location>
</feature>
<evidence type="ECO:0000256" key="8">
    <source>
        <dbReference type="ARBA" id="ARBA00023163"/>
    </source>
</evidence>
<dbReference type="EMBL" id="BFAA01000064">
    <property type="protein sequence ID" value="GCB64884.1"/>
    <property type="molecule type" value="Genomic_DNA"/>
</dbReference>
<dbReference type="GO" id="GO:0000978">
    <property type="term" value="F:RNA polymerase II cis-regulatory region sequence-specific DNA binding"/>
    <property type="evidence" value="ECO:0007669"/>
    <property type="project" value="TreeGrafter"/>
</dbReference>
<organism evidence="14 15">
    <name type="scientific">Scyliorhinus torazame</name>
    <name type="common">Cloudy catshark</name>
    <name type="synonym">Catulus torazame</name>
    <dbReference type="NCBI Taxonomy" id="75743"/>
    <lineage>
        <taxon>Eukaryota</taxon>
        <taxon>Metazoa</taxon>
        <taxon>Chordata</taxon>
        <taxon>Craniata</taxon>
        <taxon>Vertebrata</taxon>
        <taxon>Chondrichthyes</taxon>
        <taxon>Elasmobranchii</taxon>
        <taxon>Galeomorphii</taxon>
        <taxon>Galeoidea</taxon>
        <taxon>Carcharhiniformes</taxon>
        <taxon>Scyliorhinidae</taxon>
        <taxon>Scyliorhinus</taxon>
    </lineage>
</organism>
<dbReference type="CDD" id="cd00086">
    <property type="entry name" value="homeodomain"/>
    <property type="match status" value="1"/>
</dbReference>
<evidence type="ECO:0000256" key="5">
    <source>
        <dbReference type="ARBA" id="ARBA00023015"/>
    </source>
</evidence>
<feature type="domain" description="Paired" evidence="13">
    <location>
        <begin position="54"/>
        <end position="180"/>
    </location>
</feature>
<dbReference type="InterPro" id="IPR043565">
    <property type="entry name" value="PAX_fam"/>
</dbReference>
<dbReference type="InterPro" id="IPR001356">
    <property type="entry name" value="HD"/>
</dbReference>
<keyword evidence="9 10" id="KW-0539">Nucleus</keyword>
<keyword evidence="4" id="KW-0563">Paired box</keyword>
<dbReference type="InterPro" id="IPR009057">
    <property type="entry name" value="Homeodomain-like_sf"/>
</dbReference>
<protein>
    <recommendedName>
        <fullName evidence="16">Paired box protein Pax-4</fullName>
    </recommendedName>
</protein>
<evidence type="ECO:0000313" key="15">
    <source>
        <dbReference type="Proteomes" id="UP000288216"/>
    </source>
</evidence>
<evidence type="ECO:0000259" key="12">
    <source>
        <dbReference type="PROSITE" id="PS50071"/>
    </source>
</evidence>
<dbReference type="Pfam" id="PF00292">
    <property type="entry name" value="PAX"/>
    <property type="match status" value="1"/>
</dbReference>
<comment type="caution">
    <text evidence="14">The sequence shown here is derived from an EMBL/GenBank/DDBJ whole genome shotgun (WGS) entry which is preliminary data.</text>
</comment>
<dbReference type="FunFam" id="1.10.10.60:FF:000679">
    <property type="entry name" value="Homeobox protein aristaless"/>
    <property type="match status" value="1"/>
</dbReference>
<dbReference type="GO" id="GO:0000981">
    <property type="term" value="F:DNA-binding transcription factor activity, RNA polymerase II-specific"/>
    <property type="evidence" value="ECO:0007669"/>
    <property type="project" value="InterPro"/>
</dbReference>
<evidence type="ECO:0000256" key="11">
    <source>
        <dbReference type="RuleBase" id="RU000682"/>
    </source>
</evidence>
<dbReference type="Gene3D" id="1.10.10.10">
    <property type="entry name" value="Winged helix-like DNA-binding domain superfamily/Winged helix DNA-binding domain"/>
    <property type="match status" value="2"/>
</dbReference>
<dbReference type="SUPFAM" id="SSF46689">
    <property type="entry name" value="Homeodomain-like"/>
    <property type="match status" value="2"/>
</dbReference>
<dbReference type="Pfam" id="PF00046">
    <property type="entry name" value="Homeodomain"/>
    <property type="match status" value="1"/>
</dbReference>
<dbReference type="PROSITE" id="PS00027">
    <property type="entry name" value="HOMEOBOX_1"/>
    <property type="match status" value="1"/>
</dbReference>
<dbReference type="PRINTS" id="PR00027">
    <property type="entry name" value="PAIREDBOX"/>
</dbReference>
<dbReference type="SMART" id="SM00351">
    <property type="entry name" value="PAX"/>
    <property type="match status" value="1"/>
</dbReference>
<feature type="DNA-binding region" description="Homeobox" evidence="10">
    <location>
        <begin position="226"/>
        <end position="285"/>
    </location>
</feature>